<dbReference type="Pfam" id="PF11899">
    <property type="entry name" value="DUF3419"/>
    <property type="match status" value="1"/>
</dbReference>
<dbReference type="EMBL" id="FBYC01000004">
    <property type="protein sequence ID" value="CUX81954.1"/>
    <property type="molecule type" value="Genomic_DNA"/>
</dbReference>
<dbReference type="EMBL" id="LJSG01000002">
    <property type="protein sequence ID" value="KPP95645.1"/>
    <property type="molecule type" value="Genomic_DNA"/>
</dbReference>
<evidence type="ECO:0000313" key="2">
    <source>
        <dbReference type="EMBL" id="KPP95645.1"/>
    </source>
</evidence>
<protein>
    <submittedName>
        <fullName evidence="1 2">S-adenosylmethionine-diacylglycerol 3-amino-3-carboxypropyl transferase</fullName>
    </submittedName>
</protein>
<name>A0A0P7X514_9RHOB</name>
<dbReference type="InterPro" id="IPR021829">
    <property type="entry name" value="DUF3419"/>
</dbReference>
<dbReference type="Proteomes" id="UP000182045">
    <property type="component" value="Unassembled WGS sequence"/>
</dbReference>
<sequence>MTDAVNVSRQLGAAVFQKPAKSLAGLNERLFARLFEGLVYAQIWEDPVADMAALALKPGSDMVCIASGGCNVMSYLTTDPASITAVDLSPAHIALLRLKQAAATHLSQAEFHDLFAHADRPENPALVDRLLPHLDPDSRAYWAGRSMGSQRRRYFARGFYRQGVLGRFIGAVHVVARLARVDFRPLLDAPDMETQRQFYDSAIDPLFDRPLVQFLARQRASLFGLGIPPAQYDKLAGDGAVIDVLRARTRRLVCDFPVRDNYFLWQAFNRGYQNAPDASLPPYLEPGNFAQIASRANRIRAENLSLTDHLATRAERSLDAYTLLDAQDWMTDAQLTALWAQITRTARPSARVLFRTGGTDDILPGRVPTHLLGQWRYDMAASAHAFARDRSAIYGGVHMYRFKG</sequence>
<dbReference type="PANTHER" id="PTHR47473:SF1">
    <property type="entry name" value="METHYLTRANSFERASE DOMAIN-CONTAINING PROTEIN"/>
    <property type="match status" value="1"/>
</dbReference>
<comment type="caution">
    <text evidence="2">The sequence shown here is derived from an EMBL/GenBank/DDBJ whole genome shotgun (WGS) entry which is preliminary data.</text>
</comment>
<dbReference type="PANTHER" id="PTHR47473">
    <property type="entry name" value="BTA1P"/>
    <property type="match status" value="1"/>
</dbReference>
<dbReference type="Proteomes" id="UP000050413">
    <property type="component" value="Unassembled WGS sequence"/>
</dbReference>
<dbReference type="PATRIC" id="fig|1666912.4.peg.1753"/>
<dbReference type="RefSeq" id="WP_072246267.1">
    <property type="nucleotide sequence ID" value="NZ_FBYC01000004.1"/>
</dbReference>
<dbReference type="InterPro" id="IPR029063">
    <property type="entry name" value="SAM-dependent_MTases_sf"/>
</dbReference>
<keyword evidence="2" id="KW-0808">Transferase</keyword>
<evidence type="ECO:0000313" key="4">
    <source>
        <dbReference type="Proteomes" id="UP000182045"/>
    </source>
</evidence>
<reference evidence="1 4" key="2">
    <citation type="submission" date="2016-01" db="EMBL/GenBank/DDBJ databases">
        <authorList>
            <person name="Varghese N."/>
        </authorList>
    </citation>
    <scope>NUCLEOTIDE SEQUENCE [LARGE SCALE GENOMIC DNA]</scope>
    <source>
        <strain evidence="1 4">HL-91</strain>
    </source>
</reference>
<dbReference type="OrthoDB" id="1522784at2"/>
<proteinExistence type="predicted"/>
<keyword evidence="4" id="KW-1185">Reference proteome</keyword>
<evidence type="ECO:0000313" key="3">
    <source>
        <dbReference type="Proteomes" id="UP000050413"/>
    </source>
</evidence>
<accession>A0A0P7X514</accession>
<organism evidence="2 3">
    <name type="scientific">Roseibaca calidilacus</name>
    <dbReference type="NCBI Taxonomy" id="1666912"/>
    <lineage>
        <taxon>Bacteria</taxon>
        <taxon>Pseudomonadati</taxon>
        <taxon>Pseudomonadota</taxon>
        <taxon>Alphaproteobacteria</taxon>
        <taxon>Rhodobacterales</taxon>
        <taxon>Paracoccaceae</taxon>
        <taxon>Roseinatronobacter</taxon>
    </lineage>
</organism>
<dbReference type="AlphaFoldDB" id="A0A0P7X514"/>
<dbReference type="SUPFAM" id="SSF53335">
    <property type="entry name" value="S-adenosyl-L-methionine-dependent methyltransferases"/>
    <property type="match status" value="1"/>
</dbReference>
<dbReference type="STRING" id="1666912.Ga0058931_2076"/>
<reference evidence="2 3" key="1">
    <citation type="submission" date="2015-09" db="EMBL/GenBank/DDBJ databases">
        <title>Identification and resolution of microdiversity through metagenomic sequencing of parallel consortia.</title>
        <authorList>
            <person name="Nelson W.C."/>
            <person name="Romine M.F."/>
            <person name="Lindemann S.R."/>
        </authorList>
    </citation>
    <scope>NUCLEOTIDE SEQUENCE [LARGE SCALE GENOMIC DNA]</scope>
    <source>
        <strain evidence="2">HL-91</strain>
    </source>
</reference>
<dbReference type="GO" id="GO:0016740">
    <property type="term" value="F:transferase activity"/>
    <property type="evidence" value="ECO:0007669"/>
    <property type="project" value="UniProtKB-KW"/>
</dbReference>
<evidence type="ECO:0000313" key="1">
    <source>
        <dbReference type="EMBL" id="CUX81954.1"/>
    </source>
</evidence>
<gene>
    <name evidence="2" type="primary">btaA</name>
    <name evidence="1" type="ORF">Ga0058931_2076</name>
    <name evidence="2" type="ORF">HLUCCA05_02995</name>
</gene>